<dbReference type="CDD" id="cd17689">
    <property type="entry name" value="RUN_SNX29"/>
    <property type="match status" value="1"/>
</dbReference>
<dbReference type="SMART" id="SM00312">
    <property type="entry name" value="PX"/>
    <property type="match status" value="1"/>
</dbReference>
<organism evidence="5 6">
    <name type="scientific">Nicrophorus vespilloides</name>
    <name type="common">Boreal carrion beetle</name>
    <dbReference type="NCBI Taxonomy" id="110193"/>
    <lineage>
        <taxon>Eukaryota</taxon>
        <taxon>Metazoa</taxon>
        <taxon>Ecdysozoa</taxon>
        <taxon>Arthropoda</taxon>
        <taxon>Hexapoda</taxon>
        <taxon>Insecta</taxon>
        <taxon>Pterygota</taxon>
        <taxon>Neoptera</taxon>
        <taxon>Endopterygota</taxon>
        <taxon>Coleoptera</taxon>
        <taxon>Polyphaga</taxon>
        <taxon>Staphyliniformia</taxon>
        <taxon>Silphidae</taxon>
        <taxon>Nicrophorinae</taxon>
        <taxon>Nicrophorus</taxon>
    </lineage>
</organism>
<dbReference type="InterPro" id="IPR037213">
    <property type="entry name" value="Run_dom_sf"/>
</dbReference>
<evidence type="ECO:0000256" key="2">
    <source>
        <dbReference type="SAM" id="MobiDB-lite"/>
    </source>
</evidence>
<evidence type="ECO:0000313" key="5">
    <source>
        <dbReference type="Proteomes" id="UP000695000"/>
    </source>
</evidence>
<dbReference type="InterPro" id="IPR001683">
    <property type="entry name" value="PX_dom"/>
</dbReference>
<feature type="compositionally biased region" description="Polar residues" evidence="2">
    <location>
        <begin position="584"/>
        <end position="602"/>
    </location>
</feature>
<proteinExistence type="predicted"/>
<evidence type="ECO:0000259" key="4">
    <source>
        <dbReference type="PROSITE" id="PS50826"/>
    </source>
</evidence>
<dbReference type="PANTHER" id="PTHR47194">
    <property type="entry name" value="SORTING NEXIN-29-RELATED"/>
    <property type="match status" value="1"/>
</dbReference>
<dbReference type="CDD" id="cd07277">
    <property type="entry name" value="PX_RUN"/>
    <property type="match status" value="1"/>
</dbReference>
<dbReference type="PANTHER" id="PTHR47194:SF3">
    <property type="entry name" value="SORTING NEXIN 29"/>
    <property type="match status" value="1"/>
</dbReference>
<evidence type="ECO:0000313" key="6">
    <source>
        <dbReference type="RefSeq" id="XP_017769272.1"/>
    </source>
</evidence>
<keyword evidence="1" id="KW-0175">Coiled coil</keyword>
<dbReference type="Pfam" id="PF00787">
    <property type="entry name" value="PX"/>
    <property type="match status" value="1"/>
</dbReference>
<dbReference type="InterPro" id="IPR036871">
    <property type="entry name" value="PX_dom_sf"/>
</dbReference>
<dbReference type="GeneID" id="108557316"/>
<accession>A0ABM1M3X2</accession>
<dbReference type="InterPro" id="IPR037916">
    <property type="entry name" value="SNX29_PX"/>
</dbReference>
<feature type="domain" description="RUN" evidence="4">
    <location>
        <begin position="41"/>
        <end position="187"/>
    </location>
</feature>
<feature type="domain" description="PX" evidence="3">
    <location>
        <begin position="461"/>
        <end position="580"/>
    </location>
</feature>
<feature type="region of interest" description="Disordered" evidence="2">
    <location>
        <begin position="269"/>
        <end position="324"/>
    </location>
</feature>
<dbReference type="Gene3D" id="1.20.58.900">
    <property type="match status" value="1"/>
</dbReference>
<feature type="coiled-coil region" evidence="1">
    <location>
        <begin position="359"/>
        <end position="393"/>
    </location>
</feature>
<dbReference type="Pfam" id="PF02759">
    <property type="entry name" value="RUN"/>
    <property type="match status" value="1"/>
</dbReference>
<dbReference type="RefSeq" id="XP_017769272.1">
    <property type="nucleotide sequence ID" value="XM_017913783.1"/>
</dbReference>
<feature type="compositionally biased region" description="Low complexity" evidence="2">
    <location>
        <begin position="269"/>
        <end position="288"/>
    </location>
</feature>
<dbReference type="InterPro" id="IPR047329">
    <property type="entry name" value="RUN_SNX29"/>
</dbReference>
<gene>
    <name evidence="6" type="primary">LOC108557316</name>
</gene>
<dbReference type="InterPro" id="IPR004012">
    <property type="entry name" value="Run_dom"/>
</dbReference>
<dbReference type="PROSITE" id="PS50826">
    <property type="entry name" value="RUN"/>
    <property type="match status" value="1"/>
</dbReference>
<dbReference type="SMART" id="SM00593">
    <property type="entry name" value="RUN"/>
    <property type="match status" value="1"/>
</dbReference>
<feature type="region of interest" description="Disordered" evidence="2">
    <location>
        <begin position="583"/>
        <end position="602"/>
    </location>
</feature>
<evidence type="ECO:0000256" key="1">
    <source>
        <dbReference type="SAM" id="Coils"/>
    </source>
</evidence>
<name>A0ABM1M3X2_NICVS</name>
<dbReference type="PROSITE" id="PS50195">
    <property type="entry name" value="PX"/>
    <property type="match status" value="1"/>
</dbReference>
<reference evidence="6" key="1">
    <citation type="submission" date="2025-08" db="UniProtKB">
        <authorList>
            <consortium name="RefSeq"/>
        </authorList>
    </citation>
    <scope>IDENTIFICATION</scope>
    <source>
        <tissue evidence="6">Whole Larva</tissue>
    </source>
</reference>
<protein>
    <submittedName>
        <fullName evidence="6">Sorting nexin-29 isoform X1</fullName>
    </submittedName>
</protein>
<keyword evidence="5" id="KW-1185">Reference proteome</keyword>
<dbReference type="Proteomes" id="UP000695000">
    <property type="component" value="Unplaced"/>
</dbReference>
<dbReference type="Gene3D" id="3.30.1520.10">
    <property type="entry name" value="Phox-like domain"/>
    <property type="match status" value="1"/>
</dbReference>
<dbReference type="SUPFAM" id="SSF64268">
    <property type="entry name" value="PX domain"/>
    <property type="match status" value="1"/>
</dbReference>
<dbReference type="SUPFAM" id="SSF140741">
    <property type="entry name" value="RUN domain-like"/>
    <property type="match status" value="1"/>
</dbReference>
<sequence>MSQTTITNSSLNQDINRLLNQLLECVQLCQRRFGGKTEIATEFDSCVSSLCTSLEAVFEHGLRNRPLEKISTLKQVSEVVTTTLHLNNDTPSYWPFIKKHLTRHEFERFELLKQVWTNGGKCKAWIRSSLNERSLERNFHKVLSDPDLLHTYYEHWAFLCDHERSNLLPNMAAGLASILFAVNIDKPELNSSSNRVVKPEPIIEAPLIEKVASTDKRKKKRKVAKQLISFDDNEDDDNFDDICSSVPSSISSVISETFESKQVFASISGASMEEESSGSSDTQSNGSDEVLSKTPQRKLSVENSGSRDKYPNVQIEGTLTPLEPDIGELTPVQANGDVEMAADISAVLSSIEIKNREEVSRLEGRLKLFEKENESLKEQLKHYMGAVQLLKQKEDGPDYRSEAKLYEKKLVQVAEMHAELMDFNGMLQQNLYQKDAQIEQMRKELEEFKGPLNSEDEADRGCVNVWIPSAFLTGSGSEAHHVYQIYLRAGNDEWNIYRRYAQFHALHSDLKKLDSAISSFDFPPKKSLRNKDSSLVEDRRKRLQTYLRKILLHWPELSQCNSRFLLEQHLSFFKEQKDNKKRSIFNSRRSGNSSTENHYTGL</sequence>
<evidence type="ECO:0000259" key="3">
    <source>
        <dbReference type="PROSITE" id="PS50195"/>
    </source>
</evidence>